<sequence length="271" mass="30508">MMKAEGSAEPSEDDANELNDSKTKSSGLQEQDSTLDSFQGNNGSQENLDAPSKPSRELSPSEHNPSLVLSSYSSVSPHHSSTLPSETNLVEETDQLVKGRHQNFVPRENENSGMEWTFYPTSGNRTYYTGKKCIFDGIHLRNKTTSSEKTVEMCMGRKKFVDEIASRNGIPLVTPGDHPYACPEQSAGFYKIGATRSPVDFGSDMYKEKSDTFIPLQRLPGIRCVPFRIKEKQLELEREKMEVKNLDYWMPAPTLQYSLFATGLTRRLTYQ</sequence>
<dbReference type="PANTHER" id="PTHR35845">
    <property type="entry name" value="SPERMATOGENESIS-ASSOCIATED SERINE-RICH PROTEIN 1"/>
    <property type="match status" value="1"/>
</dbReference>
<feature type="region of interest" description="Disordered" evidence="1">
    <location>
        <begin position="1"/>
        <end position="88"/>
    </location>
</feature>
<dbReference type="EMBL" id="JAIPUX010003289">
    <property type="protein sequence ID" value="KAH0621787.1"/>
    <property type="molecule type" value="Genomic_DNA"/>
</dbReference>
<proteinExistence type="predicted"/>
<feature type="compositionally biased region" description="Polar residues" evidence="1">
    <location>
        <begin position="24"/>
        <end position="47"/>
    </location>
</feature>
<feature type="compositionally biased region" description="Low complexity" evidence="1">
    <location>
        <begin position="65"/>
        <end position="85"/>
    </location>
</feature>
<reference evidence="2 3" key="1">
    <citation type="journal article" date="2022" name="Gigascience">
        <title>A chromosome-level genome assembly and annotation of the desert horned lizard, Phrynosoma platyrhinos, provides insight into chromosomal rearrangements among reptiles.</title>
        <authorList>
            <person name="Koochekian N."/>
            <person name="Ascanio A."/>
            <person name="Farleigh K."/>
            <person name="Card D.C."/>
            <person name="Schield D.R."/>
            <person name="Castoe T.A."/>
            <person name="Jezkova T."/>
        </authorList>
    </citation>
    <scope>NUCLEOTIDE SEQUENCE [LARGE SCALE GENOMIC DNA]</scope>
    <source>
        <strain evidence="2">NK-2021</strain>
    </source>
</reference>
<comment type="caution">
    <text evidence="2">The sequence shown here is derived from an EMBL/GenBank/DDBJ whole genome shotgun (WGS) entry which is preliminary data.</text>
</comment>
<gene>
    <name evidence="2" type="ORF">JD844_023414</name>
</gene>
<evidence type="ECO:0008006" key="4">
    <source>
        <dbReference type="Google" id="ProtNLM"/>
    </source>
</evidence>
<keyword evidence="3" id="KW-1185">Reference proteome</keyword>
<dbReference type="Pfam" id="PF15160">
    <property type="entry name" value="SASRP1"/>
    <property type="match status" value="1"/>
</dbReference>
<dbReference type="InterPro" id="IPR029165">
    <property type="entry name" value="SASRP1"/>
</dbReference>
<accession>A0ABQ7SWQ8</accession>
<evidence type="ECO:0000313" key="3">
    <source>
        <dbReference type="Proteomes" id="UP000826234"/>
    </source>
</evidence>
<evidence type="ECO:0000313" key="2">
    <source>
        <dbReference type="EMBL" id="KAH0621787.1"/>
    </source>
</evidence>
<dbReference type="Proteomes" id="UP000826234">
    <property type="component" value="Unassembled WGS sequence"/>
</dbReference>
<protein>
    <recommendedName>
        <fullName evidence="4">Spermatogenesis-associated serine-rich protein 1</fullName>
    </recommendedName>
</protein>
<evidence type="ECO:0000256" key="1">
    <source>
        <dbReference type="SAM" id="MobiDB-lite"/>
    </source>
</evidence>
<name>A0ABQ7SWQ8_PHRPL</name>
<dbReference type="PANTHER" id="PTHR35845:SF1">
    <property type="entry name" value="SPERMATOGENESIS-ASSOCIATED SERINE-RICH PROTEIN 1"/>
    <property type="match status" value="1"/>
</dbReference>
<organism evidence="2 3">
    <name type="scientific">Phrynosoma platyrhinos</name>
    <name type="common">Desert horned lizard</name>
    <dbReference type="NCBI Taxonomy" id="52577"/>
    <lineage>
        <taxon>Eukaryota</taxon>
        <taxon>Metazoa</taxon>
        <taxon>Chordata</taxon>
        <taxon>Craniata</taxon>
        <taxon>Vertebrata</taxon>
        <taxon>Euteleostomi</taxon>
        <taxon>Lepidosauria</taxon>
        <taxon>Squamata</taxon>
        <taxon>Bifurcata</taxon>
        <taxon>Unidentata</taxon>
        <taxon>Episquamata</taxon>
        <taxon>Toxicofera</taxon>
        <taxon>Iguania</taxon>
        <taxon>Phrynosomatidae</taxon>
        <taxon>Phrynosomatinae</taxon>
        <taxon>Phrynosoma</taxon>
    </lineage>
</organism>